<evidence type="ECO:0000313" key="4">
    <source>
        <dbReference type="Proteomes" id="UP000480410"/>
    </source>
</evidence>
<feature type="chain" id="PRO_5044630274" evidence="1">
    <location>
        <begin position="23"/>
        <end position="110"/>
    </location>
</feature>
<evidence type="ECO:0000313" key="3">
    <source>
        <dbReference type="EMBL" id="NER63225.1"/>
    </source>
</evidence>
<dbReference type="EMBL" id="JAAHBV010000008">
    <property type="protein sequence ID" value="NER58853.1"/>
    <property type="molecule type" value="Genomic_DNA"/>
</dbReference>
<feature type="signal peptide" evidence="1">
    <location>
        <begin position="1"/>
        <end position="22"/>
    </location>
</feature>
<reference evidence="4 5" key="1">
    <citation type="submission" date="2020-02" db="EMBL/GenBank/DDBJ databases">
        <title>Broccoli isolated Pseudomonas sp.</title>
        <authorList>
            <person name="Fujikawa T."/>
            <person name="Sawada H."/>
        </authorList>
    </citation>
    <scope>NUCLEOTIDE SEQUENCE [LARGE SCALE GENOMIC DNA]</scope>
    <source>
        <strain evidence="3 5">MAFF212427</strain>
        <strain evidence="2 4">MAFF212428</strain>
    </source>
</reference>
<keyword evidence="1" id="KW-0732">Signal</keyword>
<keyword evidence="5" id="KW-1185">Reference proteome</keyword>
<dbReference type="EMBL" id="JAAHBU010000044">
    <property type="protein sequence ID" value="NER63225.1"/>
    <property type="molecule type" value="Genomic_DNA"/>
</dbReference>
<comment type="caution">
    <text evidence="3">The sequence shown here is derived from an EMBL/GenBank/DDBJ whole genome shotgun (WGS) entry which is preliminary data.</text>
</comment>
<dbReference type="Proteomes" id="UP000482634">
    <property type="component" value="Unassembled WGS sequence"/>
</dbReference>
<dbReference type="AlphaFoldDB" id="A0A6B3NJ22"/>
<evidence type="ECO:0000313" key="2">
    <source>
        <dbReference type="EMBL" id="NER58853.1"/>
    </source>
</evidence>
<evidence type="ECO:0000313" key="5">
    <source>
        <dbReference type="Proteomes" id="UP000482634"/>
    </source>
</evidence>
<accession>A0A6M0CQM2</accession>
<organism evidence="3 5">
    <name type="scientific">Pseudomonas brassicae</name>
    <dbReference type="NCBI Taxonomy" id="2708063"/>
    <lineage>
        <taxon>Bacteria</taxon>
        <taxon>Pseudomonadati</taxon>
        <taxon>Pseudomonadota</taxon>
        <taxon>Gammaproteobacteria</taxon>
        <taxon>Pseudomonadales</taxon>
        <taxon>Pseudomonadaceae</taxon>
        <taxon>Pseudomonas</taxon>
    </lineage>
</organism>
<proteinExistence type="predicted"/>
<sequence length="110" mass="11926">MSIILRGCAVWLLWVCLAPVQAQNGMQAAAQLNTRFNSTPAQCVGRTPAFTCSGVLIGAALDTPTAVFWQAQASGGTARNLVLLRKDRNQLPMHPQGQLFSYRPDQQALE</sequence>
<dbReference type="Proteomes" id="UP000480410">
    <property type="component" value="Unassembled WGS sequence"/>
</dbReference>
<gene>
    <name evidence="2" type="ORF">G3435_00445</name>
    <name evidence="3" type="ORF">G3436_04115</name>
</gene>
<accession>A0A6B3NJ22</accession>
<evidence type="ECO:0000256" key="1">
    <source>
        <dbReference type="SAM" id="SignalP"/>
    </source>
</evidence>
<dbReference type="RefSeq" id="WP_163941610.1">
    <property type="nucleotide sequence ID" value="NZ_JAAHBU010000044.1"/>
</dbReference>
<name>A0A6B3NJ22_9PSED</name>
<protein>
    <submittedName>
        <fullName evidence="3">Uncharacterized protein</fullName>
    </submittedName>
</protein>